<gene>
    <name evidence="5" type="primary">LOC118429121</name>
</gene>
<evidence type="ECO:0000256" key="3">
    <source>
        <dbReference type="SAM" id="SignalP"/>
    </source>
</evidence>
<reference evidence="5" key="2">
    <citation type="submission" date="2025-08" db="UniProtKB">
        <authorList>
            <consortium name="RefSeq"/>
        </authorList>
    </citation>
    <scope>IDENTIFICATION</scope>
    <source>
        <strain evidence="5">S238N-H82</strain>
        <tissue evidence="5">Testes</tissue>
    </source>
</reference>
<dbReference type="GeneID" id="118429121"/>
<keyword evidence="2" id="KW-0812">Transmembrane</keyword>
<dbReference type="RefSeq" id="XP_035695402.1">
    <property type="nucleotide sequence ID" value="XM_035839509.1"/>
</dbReference>
<dbReference type="Proteomes" id="UP000001554">
    <property type="component" value="Chromosome 13"/>
</dbReference>
<proteinExistence type="predicted"/>
<feature type="chain" id="PRO_5039920143" evidence="3">
    <location>
        <begin position="24"/>
        <end position="252"/>
    </location>
</feature>
<feature type="region of interest" description="Disordered" evidence="1">
    <location>
        <begin position="173"/>
        <end position="252"/>
    </location>
</feature>
<dbReference type="OrthoDB" id="9981775at2759"/>
<evidence type="ECO:0000313" key="4">
    <source>
        <dbReference type="Proteomes" id="UP000001554"/>
    </source>
</evidence>
<feature type="compositionally biased region" description="Basic and acidic residues" evidence="1">
    <location>
        <begin position="173"/>
        <end position="186"/>
    </location>
</feature>
<dbReference type="OMA" id="CRGEVSH"/>
<keyword evidence="4" id="KW-1185">Reference proteome</keyword>
<organism evidence="4 5">
    <name type="scientific">Branchiostoma floridae</name>
    <name type="common">Florida lancelet</name>
    <name type="synonym">Amphioxus</name>
    <dbReference type="NCBI Taxonomy" id="7739"/>
    <lineage>
        <taxon>Eukaryota</taxon>
        <taxon>Metazoa</taxon>
        <taxon>Chordata</taxon>
        <taxon>Cephalochordata</taxon>
        <taxon>Leptocardii</taxon>
        <taxon>Amphioxiformes</taxon>
        <taxon>Branchiostomatidae</taxon>
        <taxon>Branchiostoma</taxon>
    </lineage>
</organism>
<name>A0A9J7N6V2_BRAFL</name>
<evidence type="ECO:0000313" key="5">
    <source>
        <dbReference type="RefSeq" id="XP_035695402.1"/>
    </source>
</evidence>
<evidence type="ECO:0000256" key="2">
    <source>
        <dbReference type="SAM" id="Phobius"/>
    </source>
</evidence>
<keyword evidence="3" id="KW-0732">Signal</keyword>
<accession>A0A9J7N6V2</accession>
<sequence>MAINLNILLCVMLLMPHCLDVLGRSVPSCEGGKVWNVQVRTCECPLWTYWYQPTHGCEPCSQLCRGEVSHCEDQSECQGYLQSLTSTLKPVSTESSWTVSPAGQNSASLTELTTVELAVIFIGLVVFILVLRMIFMEWTLCKLKKQVSKIAGINAQPFERQSLMDHTWEKQRYEPDGALTEQDRGRTGLQPDTQETEESLPPGGAQCARVVTSSSPSDDDVQHSPTSDTKLHKPSVNGDMLQEHHDAVNADQ</sequence>
<dbReference type="KEGG" id="bfo:118429121"/>
<evidence type="ECO:0000256" key="1">
    <source>
        <dbReference type="SAM" id="MobiDB-lite"/>
    </source>
</evidence>
<dbReference type="AlphaFoldDB" id="A0A9J7N6V2"/>
<feature type="signal peptide" evidence="3">
    <location>
        <begin position="1"/>
        <end position="23"/>
    </location>
</feature>
<reference evidence="4" key="1">
    <citation type="journal article" date="2020" name="Nat. Ecol. Evol.">
        <title>Deeply conserved synteny resolves early events in vertebrate evolution.</title>
        <authorList>
            <person name="Simakov O."/>
            <person name="Marletaz F."/>
            <person name="Yue J.X."/>
            <person name="O'Connell B."/>
            <person name="Jenkins J."/>
            <person name="Brandt A."/>
            <person name="Calef R."/>
            <person name="Tung C.H."/>
            <person name="Huang T.K."/>
            <person name="Schmutz J."/>
            <person name="Satoh N."/>
            <person name="Yu J.K."/>
            <person name="Putnam N.H."/>
            <person name="Green R.E."/>
            <person name="Rokhsar D.S."/>
        </authorList>
    </citation>
    <scope>NUCLEOTIDE SEQUENCE [LARGE SCALE GENOMIC DNA]</scope>
    <source>
        <strain evidence="4">S238N-H82</strain>
    </source>
</reference>
<keyword evidence="2" id="KW-1133">Transmembrane helix</keyword>
<feature type="compositionally biased region" description="Basic and acidic residues" evidence="1">
    <location>
        <begin position="241"/>
        <end position="252"/>
    </location>
</feature>
<protein>
    <submittedName>
        <fullName evidence="5">Uncharacterized protein LOC118429121</fullName>
    </submittedName>
</protein>
<keyword evidence="2" id="KW-0472">Membrane</keyword>
<feature type="transmembrane region" description="Helical" evidence="2">
    <location>
        <begin position="117"/>
        <end position="135"/>
    </location>
</feature>